<dbReference type="Proteomes" id="UP000324091">
    <property type="component" value="Chromosome 13"/>
</dbReference>
<gene>
    <name evidence="1" type="ORF">D4764_13G0007700</name>
</gene>
<keyword evidence="2" id="KW-1185">Reference proteome</keyword>
<dbReference type="InterPro" id="IPR019324">
    <property type="entry name" value="MPP6"/>
</dbReference>
<dbReference type="AlphaFoldDB" id="A0A5C6PBJ7"/>
<evidence type="ECO:0000313" key="2">
    <source>
        <dbReference type="Proteomes" id="UP000324091"/>
    </source>
</evidence>
<dbReference type="PANTHER" id="PTHR13582">
    <property type="entry name" value="M-PHASE PHOSPHOPROTEIN 6"/>
    <property type="match status" value="1"/>
</dbReference>
<name>A0A5C6PBJ7_9TELE</name>
<sequence>MRSTNPCPRRLELVVKITFITIKRTVQPRHRCTLAFLFQAAMANDVKLSKNLLRMKFMQRGLDAETKQQLEEDHKRIISDEHWYLDLPELKARENLIIEEKSFVPCEDLIYGRMSFQGFNPEVEKLMALMNPKNKEEEEEDLRQMQTDVTDEEMALRYESLIGSIKKKFAKKRQRTSEAEEDLNQNVESNLKRVFLKPQD</sequence>
<organism evidence="1 2">
    <name type="scientific">Takifugu flavidus</name>
    <name type="common">sansaifugu</name>
    <dbReference type="NCBI Taxonomy" id="433684"/>
    <lineage>
        <taxon>Eukaryota</taxon>
        <taxon>Metazoa</taxon>
        <taxon>Chordata</taxon>
        <taxon>Craniata</taxon>
        <taxon>Vertebrata</taxon>
        <taxon>Euteleostomi</taxon>
        <taxon>Actinopterygii</taxon>
        <taxon>Neopterygii</taxon>
        <taxon>Teleostei</taxon>
        <taxon>Neoteleostei</taxon>
        <taxon>Acanthomorphata</taxon>
        <taxon>Eupercaria</taxon>
        <taxon>Tetraodontiformes</taxon>
        <taxon>Tetradontoidea</taxon>
        <taxon>Tetraodontidae</taxon>
        <taxon>Takifugu</taxon>
    </lineage>
</organism>
<reference evidence="1 2" key="1">
    <citation type="submission" date="2019-04" db="EMBL/GenBank/DDBJ databases">
        <title>Chromosome genome assembly for Takifugu flavidus.</title>
        <authorList>
            <person name="Xiao S."/>
        </authorList>
    </citation>
    <scope>NUCLEOTIDE SEQUENCE [LARGE SCALE GENOMIC DNA]</scope>
    <source>
        <strain evidence="1">HTHZ2018</strain>
        <tissue evidence="1">Muscle</tissue>
    </source>
</reference>
<evidence type="ECO:0000313" key="1">
    <source>
        <dbReference type="EMBL" id="TWW76108.1"/>
    </source>
</evidence>
<dbReference type="PANTHER" id="PTHR13582:SF0">
    <property type="entry name" value="M-PHASE PHOSPHOPROTEIN 6"/>
    <property type="match status" value="1"/>
</dbReference>
<accession>A0A5C6PBJ7</accession>
<protein>
    <submittedName>
        <fullName evidence="1">M-phase phosphoprotein 6</fullName>
    </submittedName>
</protein>
<dbReference type="EMBL" id="RHFK02000005">
    <property type="protein sequence ID" value="TWW76108.1"/>
    <property type="molecule type" value="Genomic_DNA"/>
</dbReference>
<comment type="caution">
    <text evidence="1">The sequence shown here is derived from an EMBL/GenBank/DDBJ whole genome shotgun (WGS) entry which is preliminary data.</text>
</comment>
<dbReference type="Pfam" id="PF10175">
    <property type="entry name" value="MPP6"/>
    <property type="match status" value="1"/>
</dbReference>
<dbReference type="GO" id="GO:0000460">
    <property type="term" value="P:maturation of 5.8S rRNA"/>
    <property type="evidence" value="ECO:0007669"/>
    <property type="project" value="TreeGrafter"/>
</dbReference>
<proteinExistence type="predicted"/>